<dbReference type="SUPFAM" id="SSF53335">
    <property type="entry name" value="S-adenosyl-L-methionine-dependent methyltransferases"/>
    <property type="match status" value="1"/>
</dbReference>
<gene>
    <name evidence="3" type="ORF">E6K73_13740</name>
</gene>
<evidence type="ECO:0000256" key="1">
    <source>
        <dbReference type="ARBA" id="ARBA00007430"/>
    </source>
</evidence>
<accession>A0A538S7J8</accession>
<dbReference type="AlphaFoldDB" id="A0A538S7J8"/>
<evidence type="ECO:0000313" key="3">
    <source>
        <dbReference type="EMBL" id="TMQ47362.1"/>
    </source>
</evidence>
<comment type="similarity">
    <text evidence="1">Belongs to the polysaccharide synthase family.</text>
</comment>
<evidence type="ECO:0000313" key="4">
    <source>
        <dbReference type="Proteomes" id="UP000320184"/>
    </source>
</evidence>
<evidence type="ECO:0000259" key="2">
    <source>
        <dbReference type="Pfam" id="PF02719"/>
    </source>
</evidence>
<dbReference type="InterPro" id="IPR003869">
    <property type="entry name" value="Polysac_CapD-like"/>
</dbReference>
<dbReference type="InterPro" id="IPR029063">
    <property type="entry name" value="SAM-dependent_MTases_sf"/>
</dbReference>
<dbReference type="Gene3D" id="3.40.50.720">
    <property type="entry name" value="NAD(P)-binding Rossmann-like Domain"/>
    <property type="match status" value="2"/>
</dbReference>
<dbReference type="Pfam" id="PF02719">
    <property type="entry name" value="Polysacc_synt_2"/>
    <property type="match status" value="1"/>
</dbReference>
<comment type="caution">
    <text evidence="3">The sequence shown here is derived from an EMBL/GenBank/DDBJ whole genome shotgun (WGS) entry which is preliminary data.</text>
</comment>
<dbReference type="EMBL" id="VBOT01000187">
    <property type="protein sequence ID" value="TMQ47362.1"/>
    <property type="molecule type" value="Genomic_DNA"/>
</dbReference>
<dbReference type="SUPFAM" id="SSF51735">
    <property type="entry name" value="NAD(P)-binding Rossmann-fold domains"/>
    <property type="match status" value="1"/>
</dbReference>
<dbReference type="InterPro" id="IPR051203">
    <property type="entry name" value="Polysaccharide_Synthase-Rel"/>
</dbReference>
<reference evidence="3 4" key="1">
    <citation type="journal article" date="2019" name="Nat. Microbiol.">
        <title>Mediterranean grassland soil C-N compound turnover is dependent on rainfall and depth, and is mediated by genomically divergent microorganisms.</title>
        <authorList>
            <person name="Diamond S."/>
            <person name="Andeer P.F."/>
            <person name="Li Z."/>
            <person name="Crits-Christoph A."/>
            <person name="Burstein D."/>
            <person name="Anantharaman K."/>
            <person name="Lane K.R."/>
            <person name="Thomas B.C."/>
            <person name="Pan C."/>
            <person name="Northen T.R."/>
            <person name="Banfield J.F."/>
        </authorList>
    </citation>
    <scope>NUCLEOTIDE SEQUENCE [LARGE SCALE GENOMIC DNA]</scope>
    <source>
        <strain evidence="3">WS_3</strain>
    </source>
</reference>
<dbReference type="PANTHER" id="PTHR43318:SF1">
    <property type="entry name" value="POLYSACCHARIDE BIOSYNTHESIS PROTEIN EPSC-RELATED"/>
    <property type="match status" value="1"/>
</dbReference>
<organism evidence="3 4">
    <name type="scientific">Eiseniibacteriota bacterium</name>
    <dbReference type="NCBI Taxonomy" id="2212470"/>
    <lineage>
        <taxon>Bacteria</taxon>
        <taxon>Candidatus Eiseniibacteriota</taxon>
    </lineage>
</organism>
<name>A0A538S7J8_UNCEI</name>
<sequence length="496" mass="55580">MALSGVRIVRRLHGELREKVLASRRIVIVGVDDSTESMLRELMSHPRHDYRIVGLVSGDRSTLGLRIHNVPIVGCYDQLEEILGRTSPDETFIVASAVPEGRLRELIRRCHGSGRPVKLLPDLADILKGKEPSPHPELYPVDELLFREPVQFDLERLGQSLRGRRIMVTGAGGSIGSEICRQVAACRPAGLVMFEKHEASLFHIEREIRRLYPEVTADAFIGDVRDSSRIDEILEATRPELIFHAAAYKHVPMMERNPWEAVKTNALGTKILTEAADRFGVGTFVLISTDKAVEPTCVMGASKRMAELILQWIAPHSRTRFLTVRFGNVLDSSGSVIPLFREQIERGGPVTVTHARATRWFMTVPEAVQLILEAQTLGRGGEVFVLDMGKPVRILDLACSLIRQRGLRPGKDVPIEFTGLRPGERLFERLFNDHEMVWKTPHPRILMAAETNGNGHGQGRRAEEFRRLIRWIQAAAGEGPAPDLEELADRAERLYA</sequence>
<feature type="domain" description="Polysaccharide biosynthesis protein CapD-like" evidence="2">
    <location>
        <begin position="166"/>
        <end position="448"/>
    </location>
</feature>
<protein>
    <submittedName>
        <fullName evidence="3">Polysaccharide biosynthesis protein</fullName>
    </submittedName>
</protein>
<dbReference type="InterPro" id="IPR036291">
    <property type="entry name" value="NAD(P)-bd_dom_sf"/>
</dbReference>
<dbReference type="CDD" id="cd05237">
    <property type="entry name" value="UDP_invert_4-6DH_SDR_e"/>
    <property type="match status" value="1"/>
</dbReference>
<dbReference type="PANTHER" id="PTHR43318">
    <property type="entry name" value="UDP-N-ACETYLGLUCOSAMINE 4,6-DEHYDRATASE"/>
    <property type="match status" value="1"/>
</dbReference>
<dbReference type="Proteomes" id="UP000320184">
    <property type="component" value="Unassembled WGS sequence"/>
</dbReference>
<proteinExistence type="inferred from homology"/>